<sequence>MNADYFHLATFESPSTDPWGDWKADSNGATLGIYQEEDGNHFVAFAPAISFPHGPVLFKELQGLEPDREYCLSLRTRQQWANQAVPVLTWKLGDEQIAAPIEVTTSEWITLHWRFKASQAVETLKLEVRERIGDPSHARGNLAIDDIRIYPSRFEEDFNDLPQQLIQPGGQLALKTMLVTLQPNSSGPAGIYRYNSDEPGMREKQALGLSIGKDMRQNLSIDLPGEFTSIRFAWTWLQKDATVQYLDQSGATLDSRTIYASAGRDQWVEYQAENESQAVSRIELTYSDYSFLDFFTLQRL</sequence>
<accession>A0ABY7R7C6</accession>
<gene>
    <name evidence="1" type="ORF">PMC74_21830</name>
</gene>
<dbReference type="Proteomes" id="UP001214301">
    <property type="component" value="Chromosome"/>
</dbReference>
<name>A0ABY7R7C6_9PSED</name>
<dbReference type="GeneID" id="301038690"/>
<dbReference type="RefSeq" id="WP_033702828.1">
    <property type="nucleotide sequence ID" value="NZ_CP116669.1"/>
</dbReference>
<organism evidence="1 2">
    <name type="scientific">Pseudomonas capeferrum</name>
    <dbReference type="NCBI Taxonomy" id="1495066"/>
    <lineage>
        <taxon>Bacteria</taxon>
        <taxon>Pseudomonadati</taxon>
        <taxon>Pseudomonadota</taxon>
        <taxon>Gammaproteobacteria</taxon>
        <taxon>Pseudomonadales</taxon>
        <taxon>Pseudomonadaceae</taxon>
        <taxon>Pseudomonas</taxon>
    </lineage>
</organism>
<evidence type="ECO:0000313" key="2">
    <source>
        <dbReference type="Proteomes" id="UP001214301"/>
    </source>
</evidence>
<evidence type="ECO:0008006" key="3">
    <source>
        <dbReference type="Google" id="ProtNLM"/>
    </source>
</evidence>
<proteinExistence type="predicted"/>
<protein>
    <recommendedName>
        <fullName evidence="3">CBM-cenC domain-containing protein</fullName>
    </recommendedName>
</protein>
<keyword evidence="2" id="KW-1185">Reference proteome</keyword>
<reference evidence="1 2" key="1">
    <citation type="journal article" date="2020" name="Front. Microbiol.">
        <title>Toward Biorecycling: Isolation of a Soil Bacterium That Grows on a Polyurethane Oligomer and Monomer.</title>
        <authorList>
            <person name="Espinosa M.J.C."/>
            <person name="Blanco A.C."/>
            <person name="Schmidgall T."/>
            <person name="Atanasoff-Kardjalieff A.K."/>
            <person name="Kappelmeyer U."/>
            <person name="Tischler D."/>
            <person name="Pieper D.H."/>
            <person name="Heipieper H.J."/>
            <person name="Eberlein C."/>
        </authorList>
    </citation>
    <scope>NUCLEOTIDE SEQUENCE [LARGE SCALE GENOMIC DNA]</scope>
    <source>
        <strain evidence="1 2">TDA1</strain>
    </source>
</reference>
<dbReference type="Gene3D" id="2.60.120.260">
    <property type="entry name" value="Galactose-binding domain-like"/>
    <property type="match status" value="1"/>
</dbReference>
<dbReference type="EMBL" id="CP116669">
    <property type="protein sequence ID" value="WCH99379.1"/>
    <property type="molecule type" value="Genomic_DNA"/>
</dbReference>
<evidence type="ECO:0000313" key="1">
    <source>
        <dbReference type="EMBL" id="WCH99379.1"/>
    </source>
</evidence>